<gene>
    <name evidence="1" type="ORF">RRG08_004008</name>
</gene>
<name>A0AAE0Y5C6_9GAST</name>
<proteinExistence type="predicted"/>
<dbReference type="AlphaFoldDB" id="A0AAE0Y5C6"/>
<evidence type="ECO:0000313" key="2">
    <source>
        <dbReference type="Proteomes" id="UP001283361"/>
    </source>
</evidence>
<comment type="caution">
    <text evidence="1">The sequence shown here is derived from an EMBL/GenBank/DDBJ whole genome shotgun (WGS) entry which is preliminary data.</text>
</comment>
<organism evidence="1 2">
    <name type="scientific">Elysia crispata</name>
    <name type="common">lettuce slug</name>
    <dbReference type="NCBI Taxonomy" id="231223"/>
    <lineage>
        <taxon>Eukaryota</taxon>
        <taxon>Metazoa</taxon>
        <taxon>Spiralia</taxon>
        <taxon>Lophotrochozoa</taxon>
        <taxon>Mollusca</taxon>
        <taxon>Gastropoda</taxon>
        <taxon>Heterobranchia</taxon>
        <taxon>Euthyneura</taxon>
        <taxon>Panpulmonata</taxon>
        <taxon>Sacoglossa</taxon>
        <taxon>Placobranchoidea</taxon>
        <taxon>Plakobranchidae</taxon>
        <taxon>Elysia</taxon>
    </lineage>
</organism>
<keyword evidence="2" id="KW-1185">Reference proteome</keyword>
<dbReference type="EMBL" id="JAWDGP010006886">
    <property type="protein sequence ID" value="KAK3733675.1"/>
    <property type="molecule type" value="Genomic_DNA"/>
</dbReference>
<protein>
    <submittedName>
        <fullName evidence="1">Uncharacterized protein</fullName>
    </submittedName>
</protein>
<reference evidence="1" key="1">
    <citation type="journal article" date="2023" name="G3 (Bethesda)">
        <title>A reference genome for the long-term kleptoplast-retaining sea slug Elysia crispata morphotype clarki.</title>
        <authorList>
            <person name="Eastman K.E."/>
            <person name="Pendleton A.L."/>
            <person name="Shaikh M.A."/>
            <person name="Suttiyut T."/>
            <person name="Ogas R."/>
            <person name="Tomko P."/>
            <person name="Gavelis G."/>
            <person name="Widhalm J.R."/>
            <person name="Wisecaver J.H."/>
        </authorList>
    </citation>
    <scope>NUCLEOTIDE SEQUENCE</scope>
    <source>
        <strain evidence="1">ECLA1</strain>
    </source>
</reference>
<dbReference type="Proteomes" id="UP001283361">
    <property type="component" value="Unassembled WGS sequence"/>
</dbReference>
<evidence type="ECO:0000313" key="1">
    <source>
        <dbReference type="EMBL" id="KAK3733675.1"/>
    </source>
</evidence>
<sequence length="337" mass="38037">MDLKVTSHSLQYLRCILDNFPFIDLDVAYIGVLDDFPFIDLDVAYIGVLDNFPFIDLDVAYIGVLDNFPFIDLDVAYIGVLDNFPFIDLDVAYIGVLDDFPFINLHVSFIGILHNRLSTDLDVTYVGIPDDFPSTELEVTYISILDEFSSFDLDDAYIANNKIPARTASHHGRRVGKSDSSMYDLLFSAHDRTCCHSEFSHSGNSHVLPLSNLPLVDSLRRRLRCYCHDIDLGDDTNCIVLYKWSPVACLVVRDTLGKSLEWIKVGRKRGKRGKRGRTSGVRCPTSCLSPVLSCSFQAEIKLSRSTQEIDKLPETSDHCFPIVVFAETSDHCFAERR</sequence>
<accession>A0AAE0Y5C6</accession>